<dbReference type="Pfam" id="PF02519">
    <property type="entry name" value="Auxin_inducible"/>
    <property type="match status" value="2"/>
</dbReference>
<dbReference type="GO" id="GO:0009733">
    <property type="term" value="P:response to auxin"/>
    <property type="evidence" value="ECO:0007669"/>
    <property type="project" value="InterPro"/>
</dbReference>
<evidence type="ECO:0000256" key="1">
    <source>
        <dbReference type="ARBA" id="ARBA00006974"/>
    </source>
</evidence>
<evidence type="ECO:0000313" key="2">
    <source>
        <dbReference type="EMBL" id="VFU56444.1"/>
    </source>
</evidence>
<proteinExistence type="inferred from homology"/>
<name>A0A6N2N3E8_SALVM</name>
<dbReference type="EMBL" id="CAADRP010001929">
    <property type="protein sequence ID" value="VFU56444.1"/>
    <property type="molecule type" value="Genomic_DNA"/>
</dbReference>
<sequence>MSGKKIGSFKRLAKKVKDISRDECKQSHRECLLKGQNFDDAVTTPTGFFAIYVGEDRERFVVPTSCLSHPLFKMLLEKSYDEFGFQQSNGLVVPCNVSTFQEVLNAVECCNGGFDFGNLVEDSKRSEDWTSKTSELLADVARFWDGCLIKCTNGSGCATTISRIQLWISQIIMKSNHGPESIAPDIDLPNWVRCMLSAFPPTCPSPPRNTAIDRFSYGSHTIFYLSPISRSRFLFFIVDQEHHSLPKKMSGKKIVSFKKLAKKVKDISRNECKQSHRECLLRGHNFDDAVTTPTGFFAIYVGEDRERFVVPISCLSHPLFKMLLEKSYDEFGFQQRNGLVVPCNVSTFQEVLNAVECCNGGFDFGNLVEEFL</sequence>
<dbReference type="AlphaFoldDB" id="A0A6N2N3E8"/>
<gene>
    <name evidence="2" type="ORF">SVIM_LOCUS404841</name>
</gene>
<evidence type="ECO:0008006" key="3">
    <source>
        <dbReference type="Google" id="ProtNLM"/>
    </source>
</evidence>
<comment type="similarity">
    <text evidence="1">Belongs to the ARG7 family.</text>
</comment>
<reference evidence="2" key="1">
    <citation type="submission" date="2019-03" db="EMBL/GenBank/DDBJ databases">
        <authorList>
            <person name="Mank J."/>
            <person name="Almeida P."/>
        </authorList>
    </citation>
    <scope>NUCLEOTIDE SEQUENCE</scope>
    <source>
        <strain evidence="2">78183</strain>
    </source>
</reference>
<protein>
    <recommendedName>
        <fullName evidence="3">SAUR family protein</fullName>
    </recommendedName>
</protein>
<dbReference type="InterPro" id="IPR003676">
    <property type="entry name" value="SAUR_fam"/>
</dbReference>
<dbReference type="PANTHER" id="PTHR31374:SF28">
    <property type="entry name" value="SAUR-LIKE AUXIN-RESPONSIVE PROTEIN FAMILY"/>
    <property type="match status" value="1"/>
</dbReference>
<dbReference type="PANTHER" id="PTHR31374">
    <property type="entry name" value="AUXIN-INDUCED PROTEIN-LIKE-RELATED"/>
    <property type="match status" value="1"/>
</dbReference>
<accession>A0A6N2N3E8</accession>
<organism evidence="2">
    <name type="scientific">Salix viminalis</name>
    <name type="common">Common osier</name>
    <name type="synonym">Basket willow</name>
    <dbReference type="NCBI Taxonomy" id="40686"/>
    <lineage>
        <taxon>Eukaryota</taxon>
        <taxon>Viridiplantae</taxon>
        <taxon>Streptophyta</taxon>
        <taxon>Embryophyta</taxon>
        <taxon>Tracheophyta</taxon>
        <taxon>Spermatophyta</taxon>
        <taxon>Magnoliopsida</taxon>
        <taxon>eudicotyledons</taxon>
        <taxon>Gunneridae</taxon>
        <taxon>Pentapetalae</taxon>
        <taxon>rosids</taxon>
        <taxon>fabids</taxon>
        <taxon>Malpighiales</taxon>
        <taxon>Salicaceae</taxon>
        <taxon>Saliceae</taxon>
        <taxon>Salix</taxon>
    </lineage>
</organism>